<evidence type="ECO:0000313" key="2">
    <source>
        <dbReference type="Proteomes" id="UP000004994"/>
    </source>
</evidence>
<dbReference type="Proteomes" id="UP000004994">
    <property type="component" value="Chromosome 4"/>
</dbReference>
<dbReference type="InParanoid" id="A0A3Q7GVF8"/>
<evidence type="ECO:0000313" key="1">
    <source>
        <dbReference type="EnsemblPlants" id="Solyc04g049355.1.1"/>
    </source>
</evidence>
<name>A0A3Q7GVF8_SOLLC</name>
<dbReference type="Gramene" id="Solyc04g049355.1.1">
    <property type="protein sequence ID" value="Solyc04g049355.1.1"/>
    <property type="gene ID" value="Solyc04g049355.1"/>
</dbReference>
<protein>
    <submittedName>
        <fullName evidence="1">Uncharacterized protein</fullName>
    </submittedName>
</protein>
<accession>A0A3Q7GVF8</accession>
<reference evidence="1" key="2">
    <citation type="submission" date="2019-01" db="UniProtKB">
        <authorList>
            <consortium name="EnsemblPlants"/>
        </authorList>
    </citation>
    <scope>IDENTIFICATION</scope>
    <source>
        <strain evidence="1">cv. Heinz 1706</strain>
    </source>
</reference>
<sequence length="60" mass="6921">MSNAEIVCFHTRGRSFGRSHNSYFDDEYEEMILKSRAPIKTLLEHQSSIFSSNAHKSEVT</sequence>
<dbReference type="AlphaFoldDB" id="A0A3Q7GVF8"/>
<keyword evidence="2" id="KW-1185">Reference proteome</keyword>
<organism evidence="1">
    <name type="scientific">Solanum lycopersicum</name>
    <name type="common">Tomato</name>
    <name type="synonym">Lycopersicon esculentum</name>
    <dbReference type="NCBI Taxonomy" id="4081"/>
    <lineage>
        <taxon>Eukaryota</taxon>
        <taxon>Viridiplantae</taxon>
        <taxon>Streptophyta</taxon>
        <taxon>Embryophyta</taxon>
        <taxon>Tracheophyta</taxon>
        <taxon>Spermatophyta</taxon>
        <taxon>Magnoliopsida</taxon>
        <taxon>eudicotyledons</taxon>
        <taxon>Gunneridae</taxon>
        <taxon>Pentapetalae</taxon>
        <taxon>asterids</taxon>
        <taxon>lamiids</taxon>
        <taxon>Solanales</taxon>
        <taxon>Solanaceae</taxon>
        <taxon>Solanoideae</taxon>
        <taxon>Solaneae</taxon>
        <taxon>Solanum</taxon>
        <taxon>Solanum subgen. Lycopersicon</taxon>
    </lineage>
</organism>
<reference evidence="1" key="1">
    <citation type="journal article" date="2012" name="Nature">
        <title>The tomato genome sequence provides insights into fleshy fruit evolution.</title>
        <authorList>
            <consortium name="Tomato Genome Consortium"/>
        </authorList>
    </citation>
    <scope>NUCLEOTIDE SEQUENCE [LARGE SCALE GENOMIC DNA]</scope>
    <source>
        <strain evidence="1">cv. Heinz 1706</strain>
    </source>
</reference>
<proteinExistence type="predicted"/>
<dbReference type="EnsemblPlants" id="Solyc04g049355.1.1">
    <property type="protein sequence ID" value="Solyc04g049355.1.1"/>
    <property type="gene ID" value="Solyc04g049355.1"/>
</dbReference>